<keyword evidence="3" id="KW-1185">Reference proteome</keyword>
<evidence type="ECO:0000259" key="1">
    <source>
        <dbReference type="PROSITE" id="PS50879"/>
    </source>
</evidence>
<dbReference type="CDD" id="cd09276">
    <property type="entry name" value="Rnase_HI_RT_non_LTR"/>
    <property type="match status" value="1"/>
</dbReference>
<dbReference type="InterPro" id="IPR002156">
    <property type="entry name" value="RNaseH_domain"/>
</dbReference>
<dbReference type="InterPro" id="IPR036397">
    <property type="entry name" value="RNaseH_sf"/>
</dbReference>
<gene>
    <name evidence="2" type="ORF">AVEN_272587_1</name>
</gene>
<dbReference type="Gene3D" id="3.30.420.10">
    <property type="entry name" value="Ribonuclease H-like superfamily/Ribonuclease H"/>
    <property type="match status" value="1"/>
</dbReference>
<comment type="caution">
    <text evidence="2">The sequence shown here is derived from an EMBL/GenBank/DDBJ whole genome shotgun (WGS) entry which is preliminary data.</text>
</comment>
<dbReference type="EMBL" id="BGPR01005549">
    <property type="protein sequence ID" value="GBN11198.1"/>
    <property type="molecule type" value="Genomic_DNA"/>
</dbReference>
<dbReference type="GO" id="GO:0003676">
    <property type="term" value="F:nucleic acid binding"/>
    <property type="evidence" value="ECO:0007669"/>
    <property type="project" value="InterPro"/>
</dbReference>
<reference evidence="2 3" key="1">
    <citation type="journal article" date="2019" name="Sci. Rep.">
        <title>Orb-weaving spider Araneus ventricosus genome elucidates the spidroin gene catalogue.</title>
        <authorList>
            <person name="Kono N."/>
            <person name="Nakamura H."/>
            <person name="Ohtoshi R."/>
            <person name="Moran D.A.P."/>
            <person name="Shinohara A."/>
            <person name="Yoshida Y."/>
            <person name="Fujiwara M."/>
            <person name="Mori M."/>
            <person name="Tomita M."/>
            <person name="Arakawa K."/>
        </authorList>
    </citation>
    <scope>NUCLEOTIDE SEQUENCE [LARGE SCALE GENOMIC DNA]</scope>
</reference>
<dbReference type="Pfam" id="PF00075">
    <property type="entry name" value="RNase_H"/>
    <property type="match status" value="1"/>
</dbReference>
<dbReference type="OrthoDB" id="8063525at2759"/>
<dbReference type="InterPro" id="IPR012337">
    <property type="entry name" value="RNaseH-like_sf"/>
</dbReference>
<protein>
    <recommendedName>
        <fullName evidence="1">RNase H type-1 domain-containing protein</fullName>
    </recommendedName>
</protein>
<dbReference type="PROSITE" id="PS50879">
    <property type="entry name" value="RNASE_H_1"/>
    <property type="match status" value="1"/>
</dbReference>
<proteinExistence type="predicted"/>
<dbReference type="PANTHER" id="PTHR19446">
    <property type="entry name" value="REVERSE TRANSCRIPTASES"/>
    <property type="match status" value="1"/>
</dbReference>
<dbReference type="SUPFAM" id="SSF53098">
    <property type="entry name" value="Ribonuclease H-like"/>
    <property type="match status" value="1"/>
</dbReference>
<dbReference type="Proteomes" id="UP000499080">
    <property type="component" value="Unassembled WGS sequence"/>
</dbReference>
<evidence type="ECO:0000313" key="2">
    <source>
        <dbReference type="EMBL" id="GBN11198.1"/>
    </source>
</evidence>
<evidence type="ECO:0000313" key="3">
    <source>
        <dbReference type="Proteomes" id="UP000499080"/>
    </source>
</evidence>
<feature type="domain" description="RNase H type-1" evidence="1">
    <location>
        <begin position="252"/>
        <end position="380"/>
    </location>
</feature>
<accession>A0A4Y2L980</accession>
<sequence length="625" mass="70019">MRKVKTTKNSGWKSFCRKASNPYGTHYKAAFRKAIKPGELIALNNHDPSGNHLKIAQDILDKIFPHPANSNSSTYIPPCTENDCPFTKGEVATVIHHLSEGKAPGPDGIDNIIIQQIFKKFPFLLMELFNTCLKLAKFLNPLKVGNIILFHKQGKSKTEAYSYRSISLLPTIGAYRTTSTAVLQVILAIPPLHLQLQREARGTALFRLRLPLSTNVSDIDPSEIEEKATGWSAHPSEHLSPTQISLDDGGNINTGLRIYTDGSKTEKGMGAAFCVLTDINITHRWSTILSLRNTVFLAEILALLKAVEHAVTLPTQQLTILVDNQVRINLAANPKSHNSIARKIFKLLHIHPHIRVSWIKAHAGYIGNAEAGRLAKEAAETENFPETPLELLKPFIKTFLRQKMLATWQMAWDDGDTGRLIHNIIPQVSFHPINWTRNEILFFTGHGPFPSFLQRFNLAETSFCSCGGISTPIHYATVCLLTTSYHMAPPSQQHQPVWFRSVANNSASRRKIHNLLQFLQRETSLFRPEIPINIFFSSFLPIRKINSTQTSTFLPASSSLHPFLWRWKVSFHQINIQLRLLFSPSSPNELRTAAVVLSGLSSKIHHVSPSNRVPSANFSSKSNFL</sequence>
<dbReference type="GO" id="GO:0004523">
    <property type="term" value="F:RNA-DNA hybrid ribonuclease activity"/>
    <property type="evidence" value="ECO:0007669"/>
    <property type="project" value="InterPro"/>
</dbReference>
<name>A0A4Y2L980_ARAVE</name>
<dbReference type="AlphaFoldDB" id="A0A4Y2L980"/>
<organism evidence="2 3">
    <name type="scientific">Araneus ventricosus</name>
    <name type="common">Orbweaver spider</name>
    <name type="synonym">Epeira ventricosa</name>
    <dbReference type="NCBI Taxonomy" id="182803"/>
    <lineage>
        <taxon>Eukaryota</taxon>
        <taxon>Metazoa</taxon>
        <taxon>Ecdysozoa</taxon>
        <taxon>Arthropoda</taxon>
        <taxon>Chelicerata</taxon>
        <taxon>Arachnida</taxon>
        <taxon>Araneae</taxon>
        <taxon>Araneomorphae</taxon>
        <taxon>Entelegynae</taxon>
        <taxon>Araneoidea</taxon>
        <taxon>Araneidae</taxon>
        <taxon>Araneus</taxon>
    </lineage>
</organism>